<sequence length="182" mass="19507">MTKDFSMSHHTQTGIGFAFLVLLLTFGSAQAQGSAELQLESPEIDRSVTLNAHFATGIDSLRGGTEAFALYLYDESYEESADWMWIARTGGVPSTGTHRFSTLSRGGPLDDEDFTLGGELNAADSERLTMLVSTSEGLLTIRSVTEDRIEGTFQVTNLMGGTITGTFEAPRGTFHGTRGPGG</sequence>
<dbReference type="AlphaFoldDB" id="A0A2H3NQI2"/>
<dbReference type="EMBL" id="PDEP01000001">
    <property type="protein sequence ID" value="PEN09503.1"/>
    <property type="molecule type" value="Genomic_DNA"/>
</dbReference>
<dbReference type="Proteomes" id="UP000221024">
    <property type="component" value="Unassembled WGS sequence"/>
</dbReference>
<feature type="chain" id="PRO_5013561270" description="CHRD domain-containing protein" evidence="1">
    <location>
        <begin position="32"/>
        <end position="182"/>
    </location>
</feature>
<name>A0A2H3NQI2_9BACT</name>
<proteinExistence type="predicted"/>
<comment type="caution">
    <text evidence="2">The sequence shown here is derived from an EMBL/GenBank/DDBJ whole genome shotgun (WGS) entry which is preliminary data.</text>
</comment>
<keyword evidence="3" id="KW-1185">Reference proteome</keyword>
<protein>
    <recommendedName>
        <fullName evidence="4">CHRD domain-containing protein</fullName>
    </recommendedName>
</protein>
<accession>A0A2H3NQI2</accession>
<evidence type="ECO:0008006" key="4">
    <source>
        <dbReference type="Google" id="ProtNLM"/>
    </source>
</evidence>
<evidence type="ECO:0000256" key="1">
    <source>
        <dbReference type="SAM" id="SignalP"/>
    </source>
</evidence>
<evidence type="ECO:0000313" key="3">
    <source>
        <dbReference type="Proteomes" id="UP000221024"/>
    </source>
</evidence>
<gene>
    <name evidence="2" type="ORF">CRI93_01880</name>
</gene>
<feature type="signal peptide" evidence="1">
    <location>
        <begin position="1"/>
        <end position="31"/>
    </location>
</feature>
<reference evidence="2 3" key="1">
    <citation type="submission" date="2017-10" db="EMBL/GenBank/DDBJ databases">
        <title>Draft genome of Longimonas halophila.</title>
        <authorList>
            <person name="Goh K.M."/>
            <person name="Shamsir M.S."/>
            <person name="Lim S.W."/>
        </authorList>
    </citation>
    <scope>NUCLEOTIDE SEQUENCE [LARGE SCALE GENOMIC DNA]</scope>
    <source>
        <strain evidence="2 3">KCTC 42399</strain>
    </source>
</reference>
<keyword evidence="1" id="KW-0732">Signal</keyword>
<evidence type="ECO:0000313" key="2">
    <source>
        <dbReference type="EMBL" id="PEN09503.1"/>
    </source>
</evidence>
<organism evidence="2 3">
    <name type="scientific">Longimonas halophila</name>
    <dbReference type="NCBI Taxonomy" id="1469170"/>
    <lineage>
        <taxon>Bacteria</taxon>
        <taxon>Pseudomonadati</taxon>
        <taxon>Rhodothermota</taxon>
        <taxon>Rhodothermia</taxon>
        <taxon>Rhodothermales</taxon>
        <taxon>Salisaetaceae</taxon>
        <taxon>Longimonas</taxon>
    </lineage>
</organism>